<name>X1UES0_9ZZZZ</name>
<feature type="non-terminal residue" evidence="1">
    <location>
        <position position="61"/>
    </location>
</feature>
<accession>X1UES0</accession>
<dbReference type="AlphaFoldDB" id="X1UES0"/>
<dbReference type="EMBL" id="BARW01027538">
    <property type="protein sequence ID" value="GAJ16014.1"/>
    <property type="molecule type" value="Genomic_DNA"/>
</dbReference>
<organism evidence="1">
    <name type="scientific">marine sediment metagenome</name>
    <dbReference type="NCBI Taxonomy" id="412755"/>
    <lineage>
        <taxon>unclassified sequences</taxon>
        <taxon>metagenomes</taxon>
        <taxon>ecological metagenomes</taxon>
    </lineage>
</organism>
<evidence type="ECO:0000313" key="1">
    <source>
        <dbReference type="EMBL" id="GAJ16014.1"/>
    </source>
</evidence>
<sequence length="61" mass="7065">MNDNIAKQHYPNPFEFVPFAQESPMLKSTDEWLKIDEKLVTGYLNYQITALTPIHIAGQQE</sequence>
<comment type="caution">
    <text evidence="1">The sequence shown here is derived from an EMBL/GenBank/DDBJ whole genome shotgun (WGS) entry which is preliminary data.</text>
</comment>
<gene>
    <name evidence="1" type="ORF">S12H4_44657</name>
</gene>
<proteinExistence type="predicted"/>
<protein>
    <submittedName>
        <fullName evidence="1">Uncharacterized protein</fullName>
    </submittedName>
</protein>
<reference evidence="1" key="1">
    <citation type="journal article" date="2014" name="Front. Microbiol.">
        <title>High frequency of phylogenetically diverse reductive dehalogenase-homologous genes in deep subseafloor sedimentary metagenomes.</title>
        <authorList>
            <person name="Kawai M."/>
            <person name="Futagami T."/>
            <person name="Toyoda A."/>
            <person name="Takaki Y."/>
            <person name="Nishi S."/>
            <person name="Hori S."/>
            <person name="Arai W."/>
            <person name="Tsubouchi T."/>
            <person name="Morono Y."/>
            <person name="Uchiyama I."/>
            <person name="Ito T."/>
            <person name="Fujiyama A."/>
            <person name="Inagaki F."/>
            <person name="Takami H."/>
        </authorList>
    </citation>
    <scope>NUCLEOTIDE SEQUENCE</scope>
    <source>
        <strain evidence="1">Expedition CK06-06</strain>
    </source>
</reference>